<dbReference type="EMBL" id="JTDY01004181">
    <property type="protein sequence ID" value="KOB68493.1"/>
    <property type="molecule type" value="Genomic_DNA"/>
</dbReference>
<keyword evidence="12" id="KW-1185">Reference proteome</keyword>
<dbReference type="GO" id="GO:0140359">
    <property type="term" value="F:ABC-type transporter activity"/>
    <property type="evidence" value="ECO:0007669"/>
    <property type="project" value="InterPro"/>
</dbReference>
<feature type="non-terminal residue" evidence="11">
    <location>
        <position position="1080"/>
    </location>
</feature>
<evidence type="ECO:0000256" key="6">
    <source>
        <dbReference type="ARBA" id="ARBA00023136"/>
    </source>
</evidence>
<dbReference type="InterPro" id="IPR017871">
    <property type="entry name" value="ABC_transporter-like_CS"/>
</dbReference>
<keyword evidence="5 8" id="KW-1133">Transmembrane helix</keyword>
<feature type="transmembrane region" description="Helical" evidence="8">
    <location>
        <begin position="34"/>
        <end position="53"/>
    </location>
</feature>
<evidence type="ECO:0000313" key="12">
    <source>
        <dbReference type="Proteomes" id="UP000037510"/>
    </source>
</evidence>
<dbReference type="PANTHER" id="PTHR24223:SF330">
    <property type="entry name" value="ATP-BINDING CASSETTE SUB-FAMILY C MEMBER 10"/>
    <property type="match status" value="1"/>
</dbReference>
<dbReference type="PROSITE" id="PS50929">
    <property type="entry name" value="ABC_TM1F"/>
    <property type="match status" value="1"/>
</dbReference>
<organism evidence="11 12">
    <name type="scientific">Operophtera brumata</name>
    <name type="common">Winter moth</name>
    <name type="synonym">Phalaena brumata</name>
    <dbReference type="NCBI Taxonomy" id="104452"/>
    <lineage>
        <taxon>Eukaryota</taxon>
        <taxon>Metazoa</taxon>
        <taxon>Ecdysozoa</taxon>
        <taxon>Arthropoda</taxon>
        <taxon>Hexapoda</taxon>
        <taxon>Insecta</taxon>
        <taxon>Pterygota</taxon>
        <taxon>Neoptera</taxon>
        <taxon>Endopterygota</taxon>
        <taxon>Lepidoptera</taxon>
        <taxon>Glossata</taxon>
        <taxon>Ditrysia</taxon>
        <taxon>Geometroidea</taxon>
        <taxon>Geometridae</taxon>
        <taxon>Larentiinae</taxon>
        <taxon>Operophtera</taxon>
    </lineage>
</organism>
<dbReference type="PROSITE" id="PS00211">
    <property type="entry name" value="ABC_TRANSPORTER_1"/>
    <property type="match status" value="1"/>
</dbReference>
<keyword evidence="4" id="KW-0067">ATP-binding</keyword>
<feature type="transmembrane region" description="Helical" evidence="8">
    <location>
        <begin position="162"/>
        <end position="180"/>
    </location>
</feature>
<keyword evidence="6 8" id="KW-0472">Membrane</keyword>
<reference evidence="11 12" key="1">
    <citation type="journal article" date="2015" name="Genome Biol. Evol.">
        <title>The genome of winter moth (Operophtera brumata) provides a genomic perspective on sexual dimorphism and phenology.</title>
        <authorList>
            <person name="Derks M.F."/>
            <person name="Smit S."/>
            <person name="Salis L."/>
            <person name="Schijlen E."/>
            <person name="Bossers A."/>
            <person name="Mateman C."/>
            <person name="Pijl A.S."/>
            <person name="de Ridder D."/>
            <person name="Groenen M.A."/>
            <person name="Visser M.E."/>
            <person name="Megens H.J."/>
        </authorList>
    </citation>
    <scope>NUCLEOTIDE SEQUENCE [LARGE SCALE GENOMIC DNA]</scope>
    <source>
        <strain evidence="11">WM2013NL</strain>
        <tissue evidence="11">Head and thorax</tissue>
    </source>
</reference>
<evidence type="ECO:0000256" key="2">
    <source>
        <dbReference type="ARBA" id="ARBA00022692"/>
    </source>
</evidence>
<gene>
    <name evidence="11" type="ORF">OBRU01_18286</name>
</gene>
<evidence type="ECO:0000256" key="3">
    <source>
        <dbReference type="ARBA" id="ARBA00022741"/>
    </source>
</evidence>
<dbReference type="PROSITE" id="PS50893">
    <property type="entry name" value="ABC_TRANSPORTER_2"/>
    <property type="match status" value="1"/>
</dbReference>
<dbReference type="GO" id="GO:0016887">
    <property type="term" value="F:ATP hydrolysis activity"/>
    <property type="evidence" value="ECO:0007669"/>
    <property type="project" value="InterPro"/>
</dbReference>
<evidence type="ECO:0000313" key="11">
    <source>
        <dbReference type="EMBL" id="KOB68493.1"/>
    </source>
</evidence>
<feature type="region of interest" description="Disordered" evidence="7">
    <location>
        <begin position="544"/>
        <end position="577"/>
    </location>
</feature>
<evidence type="ECO:0000256" key="8">
    <source>
        <dbReference type="SAM" id="Phobius"/>
    </source>
</evidence>
<dbReference type="Gene3D" id="1.20.1560.10">
    <property type="entry name" value="ABC transporter type 1, transmembrane domain"/>
    <property type="match status" value="2"/>
</dbReference>
<feature type="transmembrane region" description="Helical" evidence="8">
    <location>
        <begin position="442"/>
        <end position="461"/>
    </location>
</feature>
<dbReference type="Gene3D" id="3.40.50.300">
    <property type="entry name" value="P-loop containing nucleotide triphosphate hydrolases"/>
    <property type="match status" value="2"/>
</dbReference>
<feature type="transmembrane region" description="Helical" evidence="8">
    <location>
        <begin position="1040"/>
        <end position="1062"/>
    </location>
</feature>
<dbReference type="Proteomes" id="UP000037510">
    <property type="component" value="Unassembled WGS sequence"/>
</dbReference>
<dbReference type="GO" id="GO:0016020">
    <property type="term" value="C:membrane"/>
    <property type="evidence" value="ECO:0007669"/>
    <property type="project" value="InterPro"/>
</dbReference>
<keyword evidence="2 8" id="KW-0812">Transmembrane</keyword>
<dbReference type="PANTHER" id="PTHR24223">
    <property type="entry name" value="ATP-BINDING CASSETTE SUB-FAMILY C"/>
    <property type="match status" value="1"/>
</dbReference>
<name>A0A0L7KYZ7_OPEBR</name>
<protein>
    <submittedName>
        <fullName evidence="11">Putative abc transporter c family member</fullName>
    </submittedName>
</protein>
<accession>A0A0L7KYZ7</accession>
<dbReference type="STRING" id="104452.A0A0L7KYZ7"/>
<dbReference type="Pfam" id="PF00005">
    <property type="entry name" value="ABC_tran"/>
    <property type="match status" value="1"/>
</dbReference>
<keyword evidence="3" id="KW-0547">Nucleotide-binding</keyword>
<evidence type="ECO:0000256" key="1">
    <source>
        <dbReference type="ARBA" id="ARBA00022448"/>
    </source>
</evidence>
<dbReference type="InterPro" id="IPR050173">
    <property type="entry name" value="ABC_transporter_C-like"/>
</dbReference>
<evidence type="ECO:0000259" key="10">
    <source>
        <dbReference type="PROSITE" id="PS50929"/>
    </source>
</evidence>
<dbReference type="SUPFAM" id="SSF90123">
    <property type="entry name" value="ABC transporter transmembrane region"/>
    <property type="match status" value="1"/>
</dbReference>
<evidence type="ECO:0000256" key="5">
    <source>
        <dbReference type="ARBA" id="ARBA00022989"/>
    </source>
</evidence>
<feature type="domain" description="ABC transporter" evidence="9">
    <location>
        <begin position="530"/>
        <end position="769"/>
    </location>
</feature>
<dbReference type="InterPro" id="IPR036640">
    <property type="entry name" value="ABC1_TM_sf"/>
</dbReference>
<feature type="transmembrane region" description="Helical" evidence="8">
    <location>
        <begin position="300"/>
        <end position="319"/>
    </location>
</feature>
<keyword evidence="1" id="KW-0813">Transport</keyword>
<dbReference type="GO" id="GO:0005524">
    <property type="term" value="F:ATP binding"/>
    <property type="evidence" value="ECO:0007669"/>
    <property type="project" value="UniProtKB-KW"/>
</dbReference>
<feature type="transmembrane region" description="Helical" evidence="8">
    <location>
        <begin position="69"/>
        <end position="91"/>
    </location>
</feature>
<feature type="transmembrane region" description="Helical" evidence="8">
    <location>
        <begin position="912"/>
        <end position="934"/>
    </location>
</feature>
<proteinExistence type="predicted"/>
<dbReference type="SUPFAM" id="SSF52540">
    <property type="entry name" value="P-loop containing nucleoside triphosphate hydrolases"/>
    <property type="match status" value="2"/>
</dbReference>
<dbReference type="InterPro" id="IPR011527">
    <property type="entry name" value="ABC1_TM_dom"/>
</dbReference>
<dbReference type="AlphaFoldDB" id="A0A0L7KYZ7"/>
<evidence type="ECO:0000256" key="4">
    <source>
        <dbReference type="ARBA" id="ARBA00022840"/>
    </source>
</evidence>
<sequence>MEYLGIKWEDICGPNGLQPWDDDAKDFSQCFEELFMQIPIGFLIAIISGYYVGYRKDWVIREKAQERAIIIRCFVVLVLAFIPVIELYVYLSNVNFILHPLDYFAAGTSCLSWLVHFGYVLALKHRLGSSSRGPLVQLIMWSLAVMLNIIMLRSNIKMGSSVRFTVASLCCHGIYFLTLLPSSESSPTYYSPCLVGSQHTHSEYTPLIPHLDEGVLGTAMQGIGCISTLTFAWVNPLLQKARMDRSLIGNVDEYQQYADVPHEPFIASGYGATGETAPQSTPVTPSARVLLPPVRRQNVTLLRALHSCFAFQFYSIGILKLVSDMAGFAGPLLLNKLVSYVYAAGLLTATLVSALFNVHFNWLMSIIGLKMRGAIVATILRKTLSVTSTELTKTFTVGEITNFMSTDTDRIVNSCPSFHALWSIPLQLFITLFLLYQQVGVSFLAGVAFSVILIPINKVIANKIGDLSTELMRHKDSRVSLISDLLRGIRTVKIHWTLNVLIPCWFQLPDMQAEHYYDKVNTNKDEDKIIIFKNATFSWVKPMKRKPQAKLKKNKGKSNKRLSKGNVQRPDETTSSSEAVNININGSSVANTDEPFMLRDICLEIGKDELIGFGYVSQKPWLVRGTIRDNIIFGKHYDEAKFRTVVDACALTEDLNILGWNAYVGEGGCTLSGGQRARIALARAVYQDKQVYLLDDVLSGVDATVAQHIMQRCILGVLRHTTRVLVSHSPRHLARTHSTLLLRDGCVVRHGTCHYTNRLYLLDDVLSGVDATVAQHIMQRCILGVLRHTTLVLVSHSPRHLGRTHSTLLLRDGCVVRHCTCHYTNRLYLLDDVLSGGFDIAQHLALRASCPPESVLNDIEEFLPSEAESIGEELPRPVQPKHSDQHDNVSRNSLDEEEAMSQGTVGWWVIGMYLRSVGITLSITIVISLILMQLSQNYTFLWLTYWVKAKSQNITHNIDIFEDTALTENDPILAEKSSMLDHGVVAIDGLVHKLINSTMSIIHKLDGHSSTGLNETAIPLQETLASNISVDYQDNFYLEVYFGLAGLNLVFTIMRAFLFAYGGVKAATGIHKVLLKVVIK</sequence>
<feature type="domain" description="ABC transmembrane type-1" evidence="10">
    <location>
        <begin position="310"/>
        <end position="493"/>
    </location>
</feature>
<dbReference type="Pfam" id="PF00664">
    <property type="entry name" value="ABC_membrane"/>
    <property type="match status" value="1"/>
</dbReference>
<dbReference type="InterPro" id="IPR003439">
    <property type="entry name" value="ABC_transporter-like_ATP-bd"/>
</dbReference>
<feature type="region of interest" description="Disordered" evidence="7">
    <location>
        <begin position="873"/>
        <end position="897"/>
    </location>
</feature>
<feature type="transmembrane region" description="Helical" evidence="8">
    <location>
        <begin position="135"/>
        <end position="156"/>
    </location>
</feature>
<evidence type="ECO:0000259" key="9">
    <source>
        <dbReference type="PROSITE" id="PS50893"/>
    </source>
</evidence>
<comment type="caution">
    <text evidence="11">The sequence shown here is derived from an EMBL/GenBank/DDBJ whole genome shotgun (WGS) entry which is preliminary data.</text>
</comment>
<evidence type="ECO:0000256" key="7">
    <source>
        <dbReference type="SAM" id="MobiDB-lite"/>
    </source>
</evidence>
<feature type="transmembrane region" description="Helical" evidence="8">
    <location>
        <begin position="339"/>
        <end position="363"/>
    </location>
</feature>
<feature type="compositionally biased region" description="Basic residues" evidence="7">
    <location>
        <begin position="544"/>
        <end position="563"/>
    </location>
</feature>
<dbReference type="InterPro" id="IPR027417">
    <property type="entry name" value="P-loop_NTPase"/>
</dbReference>